<organism evidence="2 3">
    <name type="scientific">Sedimentibacter acidaminivorans</name>
    <dbReference type="NCBI Taxonomy" id="913099"/>
    <lineage>
        <taxon>Bacteria</taxon>
        <taxon>Bacillati</taxon>
        <taxon>Bacillota</taxon>
        <taxon>Tissierellia</taxon>
        <taxon>Sedimentibacter</taxon>
    </lineage>
</organism>
<feature type="transmembrane region" description="Helical" evidence="1">
    <location>
        <begin position="12"/>
        <end position="32"/>
    </location>
</feature>
<dbReference type="RefSeq" id="WP_209511915.1">
    <property type="nucleotide sequence ID" value="NZ_JAGGKS010000005.1"/>
</dbReference>
<keyword evidence="1" id="KW-0472">Membrane</keyword>
<evidence type="ECO:0000256" key="1">
    <source>
        <dbReference type="SAM" id="Phobius"/>
    </source>
</evidence>
<evidence type="ECO:0000313" key="2">
    <source>
        <dbReference type="EMBL" id="MBP1926188.1"/>
    </source>
</evidence>
<comment type="caution">
    <text evidence="2">The sequence shown here is derived from an EMBL/GenBank/DDBJ whole genome shotgun (WGS) entry which is preliminary data.</text>
</comment>
<sequence length="87" mass="10022">MNYFIKQIKSLSLGVKVSEILYAITILIYMYMLSGKGLFTTYYSFMLVILTAAITAIYLMFFKKNYVYAIINLFIAAIIFINFASIL</sequence>
<accession>A0ABS4GER7</accession>
<proteinExistence type="predicted"/>
<keyword evidence="1" id="KW-0812">Transmembrane</keyword>
<reference evidence="2 3" key="1">
    <citation type="submission" date="2021-03" db="EMBL/GenBank/DDBJ databases">
        <title>Genomic Encyclopedia of Type Strains, Phase IV (KMG-IV): sequencing the most valuable type-strain genomes for metagenomic binning, comparative biology and taxonomic classification.</title>
        <authorList>
            <person name="Goeker M."/>
        </authorList>
    </citation>
    <scope>NUCLEOTIDE SEQUENCE [LARGE SCALE GENOMIC DNA]</scope>
    <source>
        <strain evidence="2 3">DSM 24004</strain>
    </source>
</reference>
<dbReference type="EMBL" id="JAGGKS010000005">
    <property type="protein sequence ID" value="MBP1926188.1"/>
    <property type="molecule type" value="Genomic_DNA"/>
</dbReference>
<name>A0ABS4GER7_9FIRM</name>
<protein>
    <submittedName>
        <fullName evidence="2">Uncharacterized protein</fullName>
    </submittedName>
</protein>
<dbReference type="Proteomes" id="UP001519342">
    <property type="component" value="Unassembled WGS sequence"/>
</dbReference>
<gene>
    <name evidence="2" type="ORF">J2Z76_002052</name>
</gene>
<feature type="transmembrane region" description="Helical" evidence="1">
    <location>
        <begin position="66"/>
        <end position="86"/>
    </location>
</feature>
<evidence type="ECO:0000313" key="3">
    <source>
        <dbReference type="Proteomes" id="UP001519342"/>
    </source>
</evidence>
<keyword evidence="3" id="KW-1185">Reference proteome</keyword>
<feature type="transmembrane region" description="Helical" evidence="1">
    <location>
        <begin position="38"/>
        <end position="59"/>
    </location>
</feature>
<keyword evidence="1" id="KW-1133">Transmembrane helix</keyword>